<evidence type="ECO:0000313" key="1">
    <source>
        <dbReference type="EMBL" id="TEA09065.1"/>
    </source>
</evidence>
<accession>A0A4R8SZM7</accession>
<dbReference type="EMBL" id="PECL01000003">
    <property type="protein sequence ID" value="TEA09065.1"/>
    <property type="molecule type" value="Genomic_DNA"/>
</dbReference>
<comment type="caution">
    <text evidence="1">The sequence shown here is derived from an EMBL/GenBank/DDBJ whole genome shotgun (WGS) entry which is preliminary data.</text>
</comment>
<gene>
    <name evidence="1" type="ORF">CCUG60884_00233</name>
</gene>
<sequence>MKITRVGAVRSPDPTEIVTLLIDDEDSAYVYGLYRSAEAAESALQVHLVERFGQETVEEAESDEDQGLAGLLSYTIGVFRNSAIVDMINADCVADLREQHGGIWGEHPDYPRCDWRLEVANGDTSQGYWVWVLSALELAADESGGPSTPRLKLKVENAYSDGYTSELTRRMKLDRYVDEEALWEDLFCYTGDGHGIDRDVDLFCTITILESPDRPELEGLTNDFG</sequence>
<reference evidence="1 2" key="1">
    <citation type="journal article" date="2019" name="Sci. Rep.">
        <title>Extended insight into the Mycobacterium chelonae-abscessus complex through whole genome sequencing of Mycobacterium salmoniphilum outbreak and Mycobacterium salmoniphilum-like strains.</title>
        <authorList>
            <person name="Behra P.R.K."/>
            <person name="Das S."/>
            <person name="Pettersson B.M.F."/>
            <person name="Shirreff L."/>
            <person name="DuCote T."/>
            <person name="Jacobsson K.G."/>
            <person name="Ennis D.G."/>
            <person name="Kirsebom L.A."/>
        </authorList>
    </citation>
    <scope>NUCLEOTIDE SEQUENCE [LARGE SCALE GENOMIC DNA]</scope>
    <source>
        <strain evidence="1 2">CCUG 60884</strain>
    </source>
</reference>
<evidence type="ECO:0000313" key="2">
    <source>
        <dbReference type="Proteomes" id="UP000294604"/>
    </source>
</evidence>
<dbReference type="RefSeq" id="WP_234880866.1">
    <property type="nucleotide sequence ID" value="NZ_PECL01000003.1"/>
</dbReference>
<protein>
    <submittedName>
        <fullName evidence="1">Uncharacterized protein</fullName>
    </submittedName>
</protein>
<proteinExistence type="predicted"/>
<organism evidence="1 2">
    <name type="scientific">Mycobacteroides salmoniphilum</name>
    <dbReference type="NCBI Taxonomy" id="404941"/>
    <lineage>
        <taxon>Bacteria</taxon>
        <taxon>Bacillati</taxon>
        <taxon>Actinomycetota</taxon>
        <taxon>Actinomycetes</taxon>
        <taxon>Mycobacteriales</taxon>
        <taxon>Mycobacteriaceae</taxon>
        <taxon>Mycobacteroides</taxon>
    </lineage>
</organism>
<name>A0A4R8SZM7_9MYCO</name>
<dbReference type="AlphaFoldDB" id="A0A4R8SZM7"/>
<dbReference type="Proteomes" id="UP000294604">
    <property type="component" value="Unassembled WGS sequence"/>
</dbReference>